<evidence type="ECO:0000256" key="5">
    <source>
        <dbReference type="ARBA" id="ARBA00022692"/>
    </source>
</evidence>
<evidence type="ECO:0000256" key="9">
    <source>
        <dbReference type="ARBA" id="ARBA00023004"/>
    </source>
</evidence>
<gene>
    <name evidence="12" type="ORF">Dsin_030693</name>
</gene>
<evidence type="ECO:0000256" key="10">
    <source>
        <dbReference type="ARBA" id="ARBA00023033"/>
    </source>
</evidence>
<dbReference type="AlphaFoldDB" id="A0AAE0DRL5"/>
<reference evidence="12" key="1">
    <citation type="journal article" date="2023" name="Plant J.">
        <title>Genome sequences and population genomics provide insights into the demographic history, inbreeding, and mutation load of two 'living fossil' tree species of Dipteronia.</title>
        <authorList>
            <person name="Feng Y."/>
            <person name="Comes H.P."/>
            <person name="Chen J."/>
            <person name="Zhu S."/>
            <person name="Lu R."/>
            <person name="Zhang X."/>
            <person name="Li P."/>
            <person name="Qiu J."/>
            <person name="Olsen K.M."/>
            <person name="Qiu Y."/>
        </authorList>
    </citation>
    <scope>NUCLEOTIDE SEQUENCE</scope>
    <source>
        <strain evidence="12">NBL</strain>
    </source>
</reference>
<dbReference type="Gene3D" id="1.10.630.10">
    <property type="entry name" value="Cytochrome P450"/>
    <property type="match status" value="1"/>
</dbReference>
<dbReference type="InterPro" id="IPR052306">
    <property type="entry name" value="CYP450_71D"/>
</dbReference>
<keyword evidence="4" id="KW-0349">Heme</keyword>
<keyword evidence="9" id="KW-0408">Iron</keyword>
<dbReference type="GO" id="GO:0016705">
    <property type="term" value="F:oxidoreductase activity, acting on paired donors, with incorporation or reduction of molecular oxygen"/>
    <property type="evidence" value="ECO:0007669"/>
    <property type="project" value="InterPro"/>
</dbReference>
<dbReference type="InterPro" id="IPR001128">
    <property type="entry name" value="Cyt_P450"/>
</dbReference>
<dbReference type="GO" id="GO:0020037">
    <property type="term" value="F:heme binding"/>
    <property type="evidence" value="ECO:0007669"/>
    <property type="project" value="InterPro"/>
</dbReference>
<keyword evidence="11" id="KW-0472">Membrane</keyword>
<keyword evidence="7" id="KW-1133">Transmembrane helix</keyword>
<dbReference type="EMBL" id="JANJYJ010000010">
    <property type="protein sequence ID" value="KAK3183407.1"/>
    <property type="molecule type" value="Genomic_DNA"/>
</dbReference>
<dbReference type="Proteomes" id="UP001281410">
    <property type="component" value="Unassembled WGS sequence"/>
</dbReference>
<comment type="cofactor">
    <cofactor evidence="1">
        <name>heme</name>
        <dbReference type="ChEBI" id="CHEBI:30413"/>
    </cofactor>
</comment>
<evidence type="ECO:0000256" key="1">
    <source>
        <dbReference type="ARBA" id="ARBA00001971"/>
    </source>
</evidence>
<dbReference type="GO" id="GO:0016020">
    <property type="term" value="C:membrane"/>
    <property type="evidence" value="ECO:0007669"/>
    <property type="project" value="UniProtKB-SubCell"/>
</dbReference>
<protein>
    <recommendedName>
        <fullName evidence="14">Cytochrome P450</fullName>
    </recommendedName>
</protein>
<accession>A0AAE0DRL5</accession>
<sequence>MKETLRLHPPGPLLLPRESRERCEINGYEIPAKTRVLVNAWAMGRDPQYWTEAETFYPERFLDSSIDYREQILNTSHLAPVGECVLAYHLHCLILSFH</sequence>
<evidence type="ECO:0000256" key="2">
    <source>
        <dbReference type="ARBA" id="ARBA00004167"/>
    </source>
</evidence>
<keyword evidence="5" id="KW-0812">Transmembrane</keyword>
<organism evidence="12 13">
    <name type="scientific">Dipteronia sinensis</name>
    <dbReference type="NCBI Taxonomy" id="43782"/>
    <lineage>
        <taxon>Eukaryota</taxon>
        <taxon>Viridiplantae</taxon>
        <taxon>Streptophyta</taxon>
        <taxon>Embryophyta</taxon>
        <taxon>Tracheophyta</taxon>
        <taxon>Spermatophyta</taxon>
        <taxon>Magnoliopsida</taxon>
        <taxon>eudicotyledons</taxon>
        <taxon>Gunneridae</taxon>
        <taxon>Pentapetalae</taxon>
        <taxon>rosids</taxon>
        <taxon>malvids</taxon>
        <taxon>Sapindales</taxon>
        <taxon>Sapindaceae</taxon>
        <taxon>Hippocastanoideae</taxon>
        <taxon>Acereae</taxon>
        <taxon>Dipteronia</taxon>
    </lineage>
</organism>
<evidence type="ECO:0000256" key="7">
    <source>
        <dbReference type="ARBA" id="ARBA00022989"/>
    </source>
</evidence>
<keyword evidence="13" id="KW-1185">Reference proteome</keyword>
<dbReference type="PANTHER" id="PTHR47953">
    <property type="entry name" value="OS08G0105600 PROTEIN"/>
    <property type="match status" value="1"/>
</dbReference>
<dbReference type="InterPro" id="IPR036396">
    <property type="entry name" value="Cyt_P450_sf"/>
</dbReference>
<keyword evidence="8" id="KW-0560">Oxidoreductase</keyword>
<evidence type="ECO:0000256" key="6">
    <source>
        <dbReference type="ARBA" id="ARBA00022723"/>
    </source>
</evidence>
<keyword evidence="6" id="KW-0479">Metal-binding</keyword>
<name>A0AAE0DRL5_9ROSI</name>
<comment type="caution">
    <text evidence="12">The sequence shown here is derived from an EMBL/GenBank/DDBJ whole genome shotgun (WGS) entry which is preliminary data.</text>
</comment>
<comment type="subcellular location">
    <subcellularLocation>
        <location evidence="2">Membrane</location>
        <topology evidence="2">Single-pass membrane protein</topology>
    </subcellularLocation>
</comment>
<dbReference type="SUPFAM" id="SSF48264">
    <property type="entry name" value="Cytochrome P450"/>
    <property type="match status" value="1"/>
</dbReference>
<dbReference type="PANTHER" id="PTHR47953:SF19">
    <property type="entry name" value="OS06G0641600 PROTEIN"/>
    <property type="match status" value="1"/>
</dbReference>
<evidence type="ECO:0000256" key="4">
    <source>
        <dbReference type="ARBA" id="ARBA00022617"/>
    </source>
</evidence>
<evidence type="ECO:0008006" key="14">
    <source>
        <dbReference type="Google" id="ProtNLM"/>
    </source>
</evidence>
<dbReference type="GO" id="GO:0004497">
    <property type="term" value="F:monooxygenase activity"/>
    <property type="evidence" value="ECO:0007669"/>
    <property type="project" value="UniProtKB-KW"/>
</dbReference>
<dbReference type="GO" id="GO:0005506">
    <property type="term" value="F:iron ion binding"/>
    <property type="evidence" value="ECO:0007669"/>
    <property type="project" value="InterPro"/>
</dbReference>
<proteinExistence type="inferred from homology"/>
<keyword evidence="10" id="KW-0503">Monooxygenase</keyword>
<evidence type="ECO:0000313" key="12">
    <source>
        <dbReference type="EMBL" id="KAK3183407.1"/>
    </source>
</evidence>
<comment type="similarity">
    <text evidence="3">Belongs to the cytochrome P450 family.</text>
</comment>
<evidence type="ECO:0000256" key="3">
    <source>
        <dbReference type="ARBA" id="ARBA00010617"/>
    </source>
</evidence>
<evidence type="ECO:0000313" key="13">
    <source>
        <dbReference type="Proteomes" id="UP001281410"/>
    </source>
</evidence>
<evidence type="ECO:0000256" key="8">
    <source>
        <dbReference type="ARBA" id="ARBA00023002"/>
    </source>
</evidence>
<dbReference type="Pfam" id="PF00067">
    <property type="entry name" value="p450"/>
    <property type="match status" value="1"/>
</dbReference>
<evidence type="ECO:0000256" key="11">
    <source>
        <dbReference type="ARBA" id="ARBA00023136"/>
    </source>
</evidence>